<dbReference type="InterPro" id="IPR029058">
    <property type="entry name" value="AB_hydrolase_fold"/>
</dbReference>
<dbReference type="OrthoDB" id="294702at2759"/>
<reference evidence="2" key="1">
    <citation type="submission" date="2015-01" db="EMBL/GenBank/DDBJ databases">
        <title>The Genome Sequence of Cladophialophora bantiana CBS 173.52.</title>
        <authorList>
            <consortium name="The Broad Institute Genomics Platform"/>
            <person name="Cuomo C."/>
            <person name="de Hoog S."/>
            <person name="Gorbushina A."/>
            <person name="Stielow B."/>
            <person name="Teixiera M."/>
            <person name="Abouelleil A."/>
            <person name="Chapman S.B."/>
            <person name="Priest M."/>
            <person name="Young S.K."/>
            <person name="Wortman J."/>
            <person name="Nusbaum C."/>
            <person name="Birren B."/>
        </authorList>
    </citation>
    <scope>NUCLEOTIDE SEQUENCE [LARGE SCALE GENOMIC DNA]</scope>
    <source>
        <strain evidence="2">CBS 173.52</strain>
    </source>
</reference>
<accession>A0A0D2IP72</accession>
<evidence type="ECO:0000313" key="3">
    <source>
        <dbReference type="Proteomes" id="UP000053789"/>
    </source>
</evidence>
<evidence type="ECO:0000313" key="2">
    <source>
        <dbReference type="EMBL" id="KIW98534.1"/>
    </source>
</evidence>
<dbReference type="SUPFAM" id="SSF53474">
    <property type="entry name" value="alpha/beta-Hydrolases"/>
    <property type="match status" value="1"/>
</dbReference>
<dbReference type="VEuPathDB" id="FungiDB:Z519_00195"/>
<dbReference type="EMBL" id="KN846980">
    <property type="protein sequence ID" value="KIW98534.1"/>
    <property type="molecule type" value="Genomic_DNA"/>
</dbReference>
<dbReference type="Proteomes" id="UP000053789">
    <property type="component" value="Unassembled WGS sequence"/>
</dbReference>
<keyword evidence="3" id="KW-1185">Reference proteome</keyword>
<evidence type="ECO:0000259" key="1">
    <source>
        <dbReference type="Pfam" id="PF00561"/>
    </source>
</evidence>
<organism evidence="2 3">
    <name type="scientific">Cladophialophora bantiana (strain ATCC 10958 / CBS 173.52 / CDC B-1940 / NIH 8579)</name>
    <name type="common">Xylohypha bantiana</name>
    <dbReference type="NCBI Taxonomy" id="1442370"/>
    <lineage>
        <taxon>Eukaryota</taxon>
        <taxon>Fungi</taxon>
        <taxon>Dikarya</taxon>
        <taxon>Ascomycota</taxon>
        <taxon>Pezizomycotina</taxon>
        <taxon>Eurotiomycetes</taxon>
        <taxon>Chaetothyriomycetidae</taxon>
        <taxon>Chaetothyriales</taxon>
        <taxon>Herpotrichiellaceae</taxon>
        <taxon>Cladophialophora</taxon>
    </lineage>
</organism>
<name>A0A0D2IP72_CLAB1</name>
<gene>
    <name evidence="2" type="ORF">Z519_00195</name>
</gene>
<dbReference type="PANTHER" id="PTHR43433:SF5">
    <property type="entry name" value="AB HYDROLASE-1 DOMAIN-CONTAINING PROTEIN"/>
    <property type="match status" value="1"/>
</dbReference>
<dbReference type="InterPro" id="IPR000073">
    <property type="entry name" value="AB_hydrolase_1"/>
</dbReference>
<dbReference type="Pfam" id="PF00561">
    <property type="entry name" value="Abhydrolase_1"/>
    <property type="match status" value="1"/>
</dbReference>
<proteinExistence type="predicted"/>
<protein>
    <recommendedName>
        <fullName evidence="1">AB hydrolase-1 domain-containing protein</fullName>
    </recommendedName>
</protein>
<sequence length="323" mass="35165">MPYHDISPSIRINYTIHQPSTPTTRPWLVLINGLADPQTTWAAQVPAFTEAGYTVLTYDNRGVGLSSRPETDDEVYTAATMASDLRSLVKALNLPAAAPYHVMGVSMGGMIAQTYALAYCVPGAEGEGEIASLTLACTYAAPGPFCGRMFALWREMALRMSIADVMRDVVLWAFTPAFFADPARRDDLAAMEEEMARIDTDMGLRSYLAQLNVITEFDTRAEVGRLAAAVAGMQVVVLAGEGDILIPVALSNELHGLIPGSRWRTTRGGHACMWEFPDEFNRSCLEEWRALEGSDGHRQQGMMGGPGGTALTLRYVVSSRCCE</sequence>
<dbReference type="InterPro" id="IPR050471">
    <property type="entry name" value="AB_hydrolase"/>
</dbReference>
<dbReference type="PANTHER" id="PTHR43433">
    <property type="entry name" value="HYDROLASE, ALPHA/BETA FOLD FAMILY PROTEIN"/>
    <property type="match status" value="1"/>
</dbReference>
<dbReference type="GeneID" id="27693123"/>
<feature type="domain" description="AB hydrolase-1" evidence="1">
    <location>
        <begin position="26"/>
        <end position="276"/>
    </location>
</feature>
<dbReference type="HOGENOM" id="CLU_020336_50_1_1"/>
<dbReference type="AlphaFoldDB" id="A0A0D2IP72"/>
<dbReference type="Gene3D" id="3.40.50.1820">
    <property type="entry name" value="alpha/beta hydrolase"/>
    <property type="match status" value="1"/>
</dbReference>
<dbReference type="RefSeq" id="XP_016625203.1">
    <property type="nucleotide sequence ID" value="XM_016757954.1"/>
</dbReference>